<feature type="compositionally biased region" description="Basic and acidic residues" evidence="1">
    <location>
        <begin position="1"/>
        <end position="12"/>
    </location>
</feature>
<accession>A0A6J4IH22</accession>
<gene>
    <name evidence="2" type="ORF">AVDCRST_MAG04-2015</name>
</gene>
<proteinExistence type="predicted"/>
<sequence>MAERERPSKDTAADPGDAVPPGVGGAGAGAERDPGGAVPPGVAPLEPPEPTEEDRRVLEKLRDLPRRS</sequence>
<name>A0A6J4IH22_9PROT</name>
<reference evidence="2" key="1">
    <citation type="submission" date="2020-02" db="EMBL/GenBank/DDBJ databases">
        <authorList>
            <person name="Meier V. D."/>
        </authorList>
    </citation>
    <scope>NUCLEOTIDE SEQUENCE</scope>
    <source>
        <strain evidence="2">AVDCRST_MAG04</strain>
    </source>
</reference>
<feature type="compositionally biased region" description="Basic and acidic residues" evidence="1">
    <location>
        <begin position="53"/>
        <end position="68"/>
    </location>
</feature>
<evidence type="ECO:0000313" key="2">
    <source>
        <dbReference type="EMBL" id="CAA9250225.1"/>
    </source>
</evidence>
<dbReference type="EMBL" id="CADCTL010000141">
    <property type="protein sequence ID" value="CAA9250225.1"/>
    <property type="molecule type" value="Genomic_DNA"/>
</dbReference>
<feature type="region of interest" description="Disordered" evidence="1">
    <location>
        <begin position="1"/>
        <end position="68"/>
    </location>
</feature>
<organism evidence="2">
    <name type="scientific">uncultured Acetobacteraceae bacterium</name>
    <dbReference type="NCBI Taxonomy" id="169975"/>
    <lineage>
        <taxon>Bacteria</taxon>
        <taxon>Pseudomonadati</taxon>
        <taxon>Pseudomonadota</taxon>
        <taxon>Alphaproteobacteria</taxon>
        <taxon>Acetobacterales</taxon>
        <taxon>Acetobacteraceae</taxon>
        <taxon>environmental samples</taxon>
    </lineage>
</organism>
<dbReference type="AlphaFoldDB" id="A0A6J4IH22"/>
<protein>
    <submittedName>
        <fullName evidence="2">Uncharacterized protein</fullName>
    </submittedName>
</protein>
<evidence type="ECO:0000256" key="1">
    <source>
        <dbReference type="SAM" id="MobiDB-lite"/>
    </source>
</evidence>